<name>A0AAV5S9M5_9BILA</name>
<dbReference type="AlphaFoldDB" id="A0AAV5S9M5"/>
<dbReference type="EMBL" id="BTSX01000001">
    <property type="protein sequence ID" value="GMS79370.1"/>
    <property type="molecule type" value="Genomic_DNA"/>
</dbReference>
<accession>A0AAV5S9M5</accession>
<evidence type="ECO:0000313" key="1">
    <source>
        <dbReference type="EMBL" id="GMS79370.1"/>
    </source>
</evidence>
<feature type="non-terminal residue" evidence="1">
    <location>
        <position position="1"/>
    </location>
</feature>
<gene>
    <name evidence="1" type="ORF">PENTCL1PPCAC_1545</name>
</gene>
<feature type="non-terminal residue" evidence="1">
    <location>
        <position position="129"/>
    </location>
</feature>
<keyword evidence="2" id="KW-1185">Reference proteome</keyword>
<dbReference type="Proteomes" id="UP001432027">
    <property type="component" value="Unassembled WGS sequence"/>
</dbReference>
<reference evidence="1" key="1">
    <citation type="submission" date="2023-10" db="EMBL/GenBank/DDBJ databases">
        <title>Genome assembly of Pristionchus species.</title>
        <authorList>
            <person name="Yoshida K."/>
            <person name="Sommer R.J."/>
        </authorList>
    </citation>
    <scope>NUCLEOTIDE SEQUENCE</scope>
    <source>
        <strain evidence="1">RS0144</strain>
    </source>
</reference>
<protein>
    <submittedName>
        <fullName evidence="1">Uncharacterized protein</fullName>
    </submittedName>
</protein>
<organism evidence="1 2">
    <name type="scientific">Pristionchus entomophagus</name>
    <dbReference type="NCBI Taxonomy" id="358040"/>
    <lineage>
        <taxon>Eukaryota</taxon>
        <taxon>Metazoa</taxon>
        <taxon>Ecdysozoa</taxon>
        <taxon>Nematoda</taxon>
        <taxon>Chromadorea</taxon>
        <taxon>Rhabditida</taxon>
        <taxon>Rhabditina</taxon>
        <taxon>Diplogasteromorpha</taxon>
        <taxon>Diplogasteroidea</taxon>
        <taxon>Neodiplogasteridae</taxon>
        <taxon>Pristionchus</taxon>
    </lineage>
</organism>
<comment type="caution">
    <text evidence="1">The sequence shown here is derived from an EMBL/GenBank/DDBJ whole genome shotgun (WGS) entry which is preliminary data.</text>
</comment>
<sequence length="129" mass="14943">SWPGVNKNGKTADFDKHAYYKHYPCKDLAVLRRKPQDPLYRTEYPVLDSDHNVYDFPRMCRNVFKDMKPEEYGPYYKNKMIASIECLPHKDNQNKDKTGFSEALANQNTVVYTDGSPDPITTDAIEITC</sequence>
<evidence type="ECO:0000313" key="2">
    <source>
        <dbReference type="Proteomes" id="UP001432027"/>
    </source>
</evidence>
<proteinExistence type="predicted"/>